<accession>A0A0W0VB79</accession>
<dbReference type="PRINTS" id="PR00410">
    <property type="entry name" value="PHEHYDRXLASE"/>
</dbReference>
<evidence type="ECO:0000313" key="7">
    <source>
        <dbReference type="EMBL" id="KTD17365.1"/>
    </source>
</evidence>
<dbReference type="STRING" id="456.Ljor_1671"/>
<dbReference type="CDD" id="cd06195">
    <property type="entry name" value="FNR1"/>
    <property type="match status" value="1"/>
</dbReference>
<sequence length="248" mass="28356">MMQIKTFSVTLAETFMLSSKVRHFVFEAEQVPPFHYAPGQFITIHFERNGKMLKRSYSIANVPAEDNRIEFAAGFVEGGPGTELLFNLKIGDKLNLSGPFGRLILKEEMPKRYILVATSTGVTPYRAMLSELRRRLQVNPDLKIVILQGVQKHEEILYPDEFLAFAKEFPQVTFRAHLSREATDHFQPHEHQGYVQHSFPDLSLDPANDVVYLCGNPGMIDDSFNYLKERGFSMQQVIREKYISAPGK</sequence>
<proteinExistence type="inferred from homology"/>
<gene>
    <name evidence="7" type="ORF">Ljor_1671</name>
</gene>
<dbReference type="SUPFAM" id="SSF52343">
    <property type="entry name" value="Ferredoxin reductase-like, C-terminal NADP-linked domain"/>
    <property type="match status" value="1"/>
</dbReference>
<dbReference type="Pfam" id="PF00175">
    <property type="entry name" value="NAD_binding_1"/>
    <property type="match status" value="1"/>
</dbReference>
<dbReference type="Gene3D" id="2.40.30.10">
    <property type="entry name" value="Translation factors"/>
    <property type="match status" value="1"/>
</dbReference>
<reference evidence="7 8" key="1">
    <citation type="submission" date="2015-11" db="EMBL/GenBank/DDBJ databases">
        <title>Genomic analysis of 38 Legionella species identifies large and diverse effector repertoires.</title>
        <authorList>
            <person name="Burstein D."/>
            <person name="Amaro F."/>
            <person name="Zusman T."/>
            <person name="Lifshitz Z."/>
            <person name="Cohen O."/>
            <person name="Gilbert J.A."/>
            <person name="Pupko T."/>
            <person name="Shuman H.A."/>
            <person name="Segal G."/>
        </authorList>
    </citation>
    <scope>NUCLEOTIDE SEQUENCE [LARGE SCALE GENOMIC DNA]</scope>
    <source>
        <strain evidence="7 8">BL-540</strain>
    </source>
</reference>
<evidence type="ECO:0000256" key="2">
    <source>
        <dbReference type="ARBA" id="ARBA00013223"/>
    </source>
</evidence>
<dbReference type="EMBL" id="LNYJ01000011">
    <property type="protein sequence ID" value="KTD17365.1"/>
    <property type="molecule type" value="Genomic_DNA"/>
</dbReference>
<evidence type="ECO:0000256" key="4">
    <source>
        <dbReference type="ARBA" id="ARBA00034078"/>
    </source>
</evidence>
<dbReference type="PROSITE" id="PS51384">
    <property type="entry name" value="FAD_FR"/>
    <property type="match status" value="1"/>
</dbReference>
<dbReference type="InterPro" id="IPR050415">
    <property type="entry name" value="MRET"/>
</dbReference>
<evidence type="ECO:0000259" key="6">
    <source>
        <dbReference type="PROSITE" id="PS51384"/>
    </source>
</evidence>
<dbReference type="Pfam" id="PF00970">
    <property type="entry name" value="FAD_binding_6"/>
    <property type="match status" value="1"/>
</dbReference>
<dbReference type="InterPro" id="IPR017938">
    <property type="entry name" value="Riboflavin_synthase-like_b-brl"/>
</dbReference>
<dbReference type="InterPro" id="IPR039261">
    <property type="entry name" value="FNR_nucleotide-bd"/>
</dbReference>
<dbReference type="SUPFAM" id="SSF63380">
    <property type="entry name" value="Riboflavin synthase domain-like"/>
    <property type="match status" value="1"/>
</dbReference>
<dbReference type="EC" id="1.18.1.2" evidence="2"/>
<protein>
    <recommendedName>
        <fullName evidence="2">ferredoxin--NADP(+) reductase</fullName>
        <ecNumber evidence="2">1.18.1.2</ecNumber>
    </recommendedName>
</protein>
<dbReference type="PATRIC" id="fig|456.5.peg.1784"/>
<keyword evidence="3" id="KW-0547">Nucleotide-binding</keyword>
<keyword evidence="8" id="KW-1185">Reference proteome</keyword>
<dbReference type="AlphaFoldDB" id="A0A0W0VB79"/>
<dbReference type="InterPro" id="IPR001709">
    <property type="entry name" value="Flavoprot_Pyr_Nucl_cyt_Rdtase"/>
</dbReference>
<comment type="cofactor">
    <cofactor evidence="4">
        <name>[2Fe-2S] cluster</name>
        <dbReference type="ChEBI" id="CHEBI:190135"/>
    </cofactor>
</comment>
<dbReference type="InterPro" id="IPR008333">
    <property type="entry name" value="Cbr1-like_FAD-bd_dom"/>
</dbReference>
<dbReference type="PRINTS" id="PR00371">
    <property type="entry name" value="FPNCR"/>
</dbReference>
<comment type="caution">
    <text evidence="7">The sequence shown here is derived from an EMBL/GenBank/DDBJ whole genome shotgun (WGS) entry which is preliminary data.</text>
</comment>
<dbReference type="GO" id="GO:0000166">
    <property type="term" value="F:nucleotide binding"/>
    <property type="evidence" value="ECO:0007669"/>
    <property type="project" value="UniProtKB-KW"/>
</dbReference>
<dbReference type="InterPro" id="IPR001433">
    <property type="entry name" value="OxRdtase_FAD/NAD-bd"/>
</dbReference>
<dbReference type="Gene3D" id="3.40.50.80">
    <property type="entry name" value="Nucleotide-binding domain of ferredoxin-NADP reductase (FNR) module"/>
    <property type="match status" value="1"/>
</dbReference>
<dbReference type="InterPro" id="IPR017927">
    <property type="entry name" value="FAD-bd_FR_type"/>
</dbReference>
<evidence type="ECO:0000256" key="3">
    <source>
        <dbReference type="ARBA" id="ARBA00022741"/>
    </source>
</evidence>
<evidence type="ECO:0000313" key="8">
    <source>
        <dbReference type="Proteomes" id="UP000055035"/>
    </source>
</evidence>
<dbReference type="GO" id="GO:0004324">
    <property type="term" value="F:ferredoxin-NADP+ reductase activity"/>
    <property type="evidence" value="ECO:0007669"/>
    <property type="project" value="UniProtKB-EC"/>
</dbReference>
<name>A0A0W0VB79_9GAMM</name>
<feature type="domain" description="FAD-binding FR-type" evidence="6">
    <location>
        <begin position="4"/>
        <end position="106"/>
    </location>
</feature>
<dbReference type="PANTHER" id="PTHR47354:SF5">
    <property type="entry name" value="PROTEIN RFBI"/>
    <property type="match status" value="1"/>
</dbReference>
<comment type="catalytic activity">
    <reaction evidence="5">
        <text>2 reduced [2Fe-2S]-[ferredoxin] + NADP(+) + H(+) = 2 oxidized [2Fe-2S]-[ferredoxin] + NADPH</text>
        <dbReference type="Rhea" id="RHEA:20125"/>
        <dbReference type="Rhea" id="RHEA-COMP:10000"/>
        <dbReference type="Rhea" id="RHEA-COMP:10001"/>
        <dbReference type="ChEBI" id="CHEBI:15378"/>
        <dbReference type="ChEBI" id="CHEBI:33737"/>
        <dbReference type="ChEBI" id="CHEBI:33738"/>
        <dbReference type="ChEBI" id="CHEBI:57783"/>
        <dbReference type="ChEBI" id="CHEBI:58349"/>
        <dbReference type="EC" id="1.18.1.2"/>
    </reaction>
</comment>
<dbReference type="InterPro" id="IPR033892">
    <property type="entry name" value="FNR_bac"/>
</dbReference>
<evidence type="ECO:0000256" key="1">
    <source>
        <dbReference type="ARBA" id="ARBA00008312"/>
    </source>
</evidence>
<evidence type="ECO:0000256" key="5">
    <source>
        <dbReference type="ARBA" id="ARBA00047776"/>
    </source>
</evidence>
<comment type="similarity">
    <text evidence="1">Belongs to the ferredoxin--NADP reductase type 1 family.</text>
</comment>
<organism evidence="7 8">
    <name type="scientific">Legionella jordanis</name>
    <dbReference type="NCBI Taxonomy" id="456"/>
    <lineage>
        <taxon>Bacteria</taxon>
        <taxon>Pseudomonadati</taxon>
        <taxon>Pseudomonadota</taxon>
        <taxon>Gammaproteobacteria</taxon>
        <taxon>Legionellales</taxon>
        <taxon>Legionellaceae</taxon>
        <taxon>Legionella</taxon>
    </lineage>
</organism>
<dbReference type="Proteomes" id="UP000055035">
    <property type="component" value="Unassembled WGS sequence"/>
</dbReference>
<dbReference type="PANTHER" id="PTHR47354">
    <property type="entry name" value="NADH OXIDOREDUCTASE HCR"/>
    <property type="match status" value="1"/>
</dbReference>